<dbReference type="OrthoDB" id="480112at2"/>
<dbReference type="Pfam" id="PF02668">
    <property type="entry name" value="TauD"/>
    <property type="match status" value="1"/>
</dbReference>
<dbReference type="Gene3D" id="3.60.130.10">
    <property type="entry name" value="Clavaminate synthase-like"/>
    <property type="match status" value="1"/>
</dbReference>
<reference evidence="7 8" key="1">
    <citation type="journal article" date="2012" name="Genome Res.">
        <title>Genomic basis of endosymbiont-conferred protection against an insect parasitoid.</title>
        <authorList>
            <person name="Hansen A.K."/>
            <person name="Vorburger C."/>
            <person name="Moran N.A."/>
        </authorList>
    </citation>
    <scope>NUCLEOTIDE SEQUENCE [LARGE SCALE GENOMIC DNA]</scope>
    <source>
        <strain evidence="8">R5.15</strain>
    </source>
</reference>
<keyword evidence="7" id="KW-0223">Dioxygenase</keyword>
<comment type="caution">
    <text evidence="7">The sequence shown here is derived from an EMBL/GenBank/DDBJ whole genome shotgun (WGS) entry which is preliminary data.</text>
</comment>
<keyword evidence="3" id="KW-0560">Oxidoreductase</keyword>
<evidence type="ECO:0000256" key="1">
    <source>
        <dbReference type="ARBA" id="ARBA00008425"/>
    </source>
</evidence>
<evidence type="ECO:0000256" key="2">
    <source>
        <dbReference type="ARBA" id="ARBA00022723"/>
    </source>
</evidence>
<proteinExistence type="inferred from homology"/>
<dbReference type="PIRSF" id="PIRSF019543">
    <property type="entry name" value="Clavaminate_syn"/>
    <property type="match status" value="1"/>
</dbReference>
<evidence type="ECO:0000256" key="4">
    <source>
        <dbReference type="ARBA" id="ARBA00023004"/>
    </source>
</evidence>
<dbReference type="EMBL" id="AGCA01000517">
    <property type="protein sequence ID" value="EGY27885.1"/>
    <property type="molecule type" value="Genomic_DNA"/>
</dbReference>
<feature type="domain" description="TauD/TfdA-like" evidence="6">
    <location>
        <begin position="137"/>
        <end position="280"/>
    </location>
</feature>
<dbReference type="Proteomes" id="UP000004116">
    <property type="component" value="Unassembled WGS sequence"/>
</dbReference>
<keyword evidence="8" id="KW-1185">Reference proteome</keyword>
<dbReference type="GO" id="GO:0005506">
    <property type="term" value="F:iron ion binding"/>
    <property type="evidence" value="ECO:0007669"/>
    <property type="project" value="InterPro"/>
</dbReference>
<dbReference type="RefSeq" id="WP_006707819.1">
    <property type="nucleotide sequence ID" value="NZ_AGCA01000517.1"/>
</dbReference>
<comment type="similarity">
    <text evidence="1">Belongs to the clavaminate synthase family.</text>
</comment>
<feature type="binding site" evidence="5">
    <location>
        <position position="261"/>
    </location>
    <ligand>
        <name>Fe cation</name>
        <dbReference type="ChEBI" id="CHEBI:24875"/>
    </ligand>
</feature>
<sequence length="307" mass="35259">MDNNNHLYEIAFHHANCNQFYNKYNDDKLFFKQHEYVISSLDIDAILPDTPVDEGTVANSKIPVSTISLTAYCIALSLYPVVYQGENQGRLIRHVVPRRNAEKQISSHGSLKTFSPHVDNPDLRLRGENLSQCKTCCPDTLSLLCLRQQEGVYTSLLQLDKVLADLSSADINALSEPYFSVKRPDSFEGDELYLQQVPLLIKDNTGHVCSRFDYHNISTSSYRHQIALENLKRSSTNREKWQSFALKPGQILTFDNQRNLHSRNGFVPNFDGKDRWLLRMFGLQAPPTADVLLEEDCHHHLRTFYRN</sequence>
<name>G2H295_9ENTR</name>
<evidence type="ECO:0000256" key="3">
    <source>
        <dbReference type="ARBA" id="ARBA00023002"/>
    </source>
</evidence>
<dbReference type="GO" id="GO:0016706">
    <property type="term" value="F:2-oxoglutarate-dependent dioxygenase activity"/>
    <property type="evidence" value="ECO:0007669"/>
    <property type="project" value="UniProtKB-ARBA"/>
</dbReference>
<dbReference type="InterPro" id="IPR003819">
    <property type="entry name" value="TauD/TfdA-like"/>
</dbReference>
<dbReference type="InterPro" id="IPR014503">
    <property type="entry name" value="Clavaminate_syn-like"/>
</dbReference>
<evidence type="ECO:0000259" key="6">
    <source>
        <dbReference type="Pfam" id="PF02668"/>
    </source>
</evidence>
<evidence type="ECO:0000256" key="5">
    <source>
        <dbReference type="PIRSR" id="PIRSR019543-2"/>
    </source>
</evidence>
<organism evidence="7 8">
    <name type="scientific">Candidatus Regiella insecticola 5.15</name>
    <dbReference type="NCBI Taxonomy" id="1005043"/>
    <lineage>
        <taxon>Bacteria</taxon>
        <taxon>Pseudomonadati</taxon>
        <taxon>Pseudomonadota</taxon>
        <taxon>Gammaproteobacteria</taxon>
        <taxon>Enterobacterales</taxon>
        <taxon>Enterobacteriaceae</taxon>
        <taxon>aphid secondary symbionts</taxon>
        <taxon>Candidatus Regiella</taxon>
    </lineage>
</organism>
<accession>G2H295</accession>
<dbReference type="SUPFAM" id="SSF51197">
    <property type="entry name" value="Clavaminate synthase-like"/>
    <property type="match status" value="1"/>
</dbReference>
<evidence type="ECO:0000313" key="7">
    <source>
        <dbReference type="EMBL" id="EGY27885.1"/>
    </source>
</evidence>
<dbReference type="InterPro" id="IPR042098">
    <property type="entry name" value="TauD-like_sf"/>
</dbReference>
<keyword evidence="2 5" id="KW-0479">Metal-binding</keyword>
<evidence type="ECO:0000313" key="8">
    <source>
        <dbReference type="Proteomes" id="UP000004116"/>
    </source>
</evidence>
<protein>
    <submittedName>
        <fullName evidence="7">Putative taurine catabolism dioxygenase</fullName>
    </submittedName>
</protein>
<gene>
    <name evidence="7" type="ORF">Rin_00021930</name>
</gene>
<dbReference type="AlphaFoldDB" id="G2H295"/>
<keyword evidence="4 5" id="KW-0408">Iron</keyword>